<protein>
    <recommendedName>
        <fullName evidence="2">Protein root UVB sensitive/RUS domain-containing protein</fullName>
    </recommendedName>
</protein>
<reference evidence="3" key="2">
    <citation type="journal article" date="2023" name="Plants (Basel)">
        <title>Annotation of the Turnera subulata (Passifloraceae) Draft Genome Reveals the S-Locus Evolved after the Divergence of Turneroideae from Passifloroideae in a Stepwise Manner.</title>
        <authorList>
            <person name="Henning P.M."/>
            <person name="Roalson E.H."/>
            <person name="Mir W."/>
            <person name="McCubbin A.G."/>
            <person name="Shore J.S."/>
        </authorList>
    </citation>
    <scope>NUCLEOTIDE SEQUENCE</scope>
    <source>
        <strain evidence="3">F60SS</strain>
    </source>
</reference>
<evidence type="ECO:0000259" key="2">
    <source>
        <dbReference type="Pfam" id="PF04884"/>
    </source>
</evidence>
<accession>A0A9Q0J268</accession>
<reference evidence="3" key="1">
    <citation type="submission" date="2022-02" db="EMBL/GenBank/DDBJ databases">
        <authorList>
            <person name="Henning P.M."/>
            <person name="McCubbin A.G."/>
            <person name="Shore J.S."/>
        </authorList>
    </citation>
    <scope>NUCLEOTIDE SEQUENCE</scope>
    <source>
        <strain evidence="3">F60SS</strain>
        <tissue evidence="3">Leaves</tissue>
    </source>
</reference>
<dbReference type="InterPro" id="IPR006968">
    <property type="entry name" value="RUS_fam"/>
</dbReference>
<evidence type="ECO:0000256" key="1">
    <source>
        <dbReference type="ARBA" id="ARBA00007558"/>
    </source>
</evidence>
<evidence type="ECO:0000313" key="3">
    <source>
        <dbReference type="EMBL" id="KAJ4825643.1"/>
    </source>
</evidence>
<gene>
    <name evidence="3" type="ORF">Tsubulata_023102</name>
</gene>
<feature type="domain" description="Protein root UVB sensitive/RUS" evidence="2">
    <location>
        <begin position="104"/>
        <end position="156"/>
    </location>
</feature>
<sequence length="158" mass="17729">MTSTLQVSFPACAFGKTWRSFTGRKAAPHSQTLCFSVQSNNLRRGEDEVDSDRERVILVERYANGTAKRYVLDDTSKLKSYLEEGRSESNRLRESHLSGDIKLSWLPDTVLDFILPAGFPGSVSDDYLQYMLLQFPTNVTGWICHALVTSSLLKACSI</sequence>
<dbReference type="InterPro" id="IPR054549">
    <property type="entry name" value="UVB_sens_RUS_dom"/>
</dbReference>
<dbReference type="Pfam" id="PF04884">
    <property type="entry name" value="UVB_sens_prot"/>
    <property type="match status" value="1"/>
</dbReference>
<organism evidence="3 4">
    <name type="scientific">Turnera subulata</name>
    <dbReference type="NCBI Taxonomy" id="218843"/>
    <lineage>
        <taxon>Eukaryota</taxon>
        <taxon>Viridiplantae</taxon>
        <taxon>Streptophyta</taxon>
        <taxon>Embryophyta</taxon>
        <taxon>Tracheophyta</taxon>
        <taxon>Spermatophyta</taxon>
        <taxon>Magnoliopsida</taxon>
        <taxon>eudicotyledons</taxon>
        <taxon>Gunneridae</taxon>
        <taxon>Pentapetalae</taxon>
        <taxon>rosids</taxon>
        <taxon>fabids</taxon>
        <taxon>Malpighiales</taxon>
        <taxon>Passifloraceae</taxon>
        <taxon>Turnera</taxon>
    </lineage>
</organism>
<dbReference type="OrthoDB" id="364779at2759"/>
<comment type="caution">
    <text evidence="3">The sequence shown here is derived from an EMBL/GenBank/DDBJ whole genome shotgun (WGS) entry which is preliminary data.</text>
</comment>
<dbReference type="PANTHER" id="PTHR12770:SF27">
    <property type="entry name" value="PROTEIN ROOT UVB SENSITIVE 5"/>
    <property type="match status" value="1"/>
</dbReference>
<keyword evidence="4" id="KW-1185">Reference proteome</keyword>
<dbReference type="Proteomes" id="UP001141552">
    <property type="component" value="Unassembled WGS sequence"/>
</dbReference>
<name>A0A9Q0J268_9ROSI</name>
<evidence type="ECO:0000313" key="4">
    <source>
        <dbReference type="Proteomes" id="UP001141552"/>
    </source>
</evidence>
<dbReference type="AlphaFoldDB" id="A0A9Q0J268"/>
<dbReference type="PANTHER" id="PTHR12770">
    <property type="entry name" value="RUS1 FAMILY PROTEIN C16ORF58"/>
    <property type="match status" value="1"/>
</dbReference>
<dbReference type="EMBL" id="JAKUCV010006844">
    <property type="protein sequence ID" value="KAJ4825643.1"/>
    <property type="molecule type" value="Genomic_DNA"/>
</dbReference>
<proteinExistence type="inferred from homology"/>
<comment type="similarity">
    <text evidence="1">Belongs to the RUS1 family.</text>
</comment>